<dbReference type="InterPro" id="IPR015883">
    <property type="entry name" value="Glyco_hydro_20_cat"/>
</dbReference>
<dbReference type="CDD" id="cd06563">
    <property type="entry name" value="GH20_chitobiase-like"/>
    <property type="match status" value="1"/>
</dbReference>
<dbReference type="Pfam" id="PF13287">
    <property type="entry name" value="Fn3_assoc"/>
    <property type="match status" value="1"/>
</dbReference>
<keyword evidence="5" id="KW-0326">Glycosidase</keyword>
<feature type="domain" description="Beta-hexosaminidase bacterial type N-terminal" evidence="7">
    <location>
        <begin position="29"/>
        <end position="155"/>
    </location>
</feature>
<dbReference type="PROSITE" id="PS51257">
    <property type="entry name" value="PROKAR_LIPOPROTEIN"/>
    <property type="match status" value="1"/>
</dbReference>
<dbReference type="RefSeq" id="WP_311332626.1">
    <property type="nucleotide sequence ID" value="NZ_JAVRHZ010000002.1"/>
</dbReference>
<dbReference type="SUPFAM" id="SSF55545">
    <property type="entry name" value="beta-N-acetylhexosaminidase-like domain"/>
    <property type="match status" value="1"/>
</dbReference>
<dbReference type="EMBL" id="JAVRHZ010000002">
    <property type="protein sequence ID" value="MDT0555677.1"/>
    <property type="molecule type" value="Genomic_DNA"/>
</dbReference>
<name>A0ABU2YD38_9FLAO</name>
<evidence type="ECO:0000256" key="3">
    <source>
        <dbReference type="ARBA" id="ARBA00012663"/>
    </source>
</evidence>
<dbReference type="Proteomes" id="UP001254488">
    <property type="component" value="Unassembled WGS sequence"/>
</dbReference>
<dbReference type="PRINTS" id="PR00738">
    <property type="entry name" value="GLHYDRLASE20"/>
</dbReference>
<feature type="domain" description="Glycoside hydrolase family 20 catalytic" evidence="6">
    <location>
        <begin position="158"/>
        <end position="503"/>
    </location>
</feature>
<evidence type="ECO:0000256" key="5">
    <source>
        <dbReference type="ARBA" id="ARBA00023295"/>
    </source>
</evidence>
<evidence type="ECO:0000259" key="7">
    <source>
        <dbReference type="Pfam" id="PF02838"/>
    </source>
</evidence>
<evidence type="ECO:0000256" key="4">
    <source>
        <dbReference type="ARBA" id="ARBA00022801"/>
    </source>
</evidence>
<comment type="similarity">
    <text evidence="2">Belongs to the glycosyl hydrolase 20 family.</text>
</comment>
<dbReference type="InterPro" id="IPR025705">
    <property type="entry name" value="Beta_hexosaminidase_sua/sub"/>
</dbReference>
<comment type="caution">
    <text evidence="8">The sequence shown here is derived from an EMBL/GenBank/DDBJ whole genome shotgun (WGS) entry which is preliminary data.</text>
</comment>
<dbReference type="PANTHER" id="PTHR22600">
    <property type="entry name" value="BETA-HEXOSAMINIDASE"/>
    <property type="match status" value="1"/>
</dbReference>
<dbReference type="InterPro" id="IPR029018">
    <property type="entry name" value="Hex-like_dom2"/>
</dbReference>
<comment type="catalytic activity">
    <reaction evidence="1">
        <text>Hydrolysis of terminal non-reducing N-acetyl-D-hexosamine residues in N-acetyl-beta-D-hexosaminides.</text>
        <dbReference type="EC" id="3.2.1.52"/>
    </reaction>
</comment>
<evidence type="ECO:0000256" key="1">
    <source>
        <dbReference type="ARBA" id="ARBA00001231"/>
    </source>
</evidence>
<dbReference type="EC" id="3.2.1.52" evidence="3"/>
<organism evidence="8 9">
    <name type="scientific">Patiriisocius hiemis</name>
    <dbReference type="NCBI Taxonomy" id="3075604"/>
    <lineage>
        <taxon>Bacteria</taxon>
        <taxon>Pseudomonadati</taxon>
        <taxon>Bacteroidota</taxon>
        <taxon>Flavobacteriia</taxon>
        <taxon>Flavobacteriales</taxon>
        <taxon>Flavobacteriaceae</taxon>
        <taxon>Patiriisocius</taxon>
    </lineage>
</organism>
<dbReference type="Gene3D" id="3.20.20.80">
    <property type="entry name" value="Glycosidases"/>
    <property type="match status" value="1"/>
</dbReference>
<dbReference type="InterPro" id="IPR017853">
    <property type="entry name" value="GH"/>
</dbReference>
<dbReference type="SUPFAM" id="SSF51445">
    <property type="entry name" value="(Trans)glycosidases"/>
    <property type="match status" value="1"/>
</dbReference>
<gene>
    <name evidence="8" type="ORF">RM538_06655</name>
</gene>
<sequence length="767" mass="86948">MKTHYIIFSIFISVLLSCTSEKEIQVSKISIIPKPQQLEIGNDVFELTSKTTFSAPKEFEVATNFLNTFLSNGAGIELEATSENSTIVFKKDSLIVSEGYSLSVSKEGIEINSSDASGAFYAVQSLRQLLPPDLEQINLLPKKSIKIPVVKITDAPKFKYRGMHLDVSRHFFPKEFIKQYISHLSMLKMNTFHWHLTDDQGWRIEIKKHPRLTQHAAYRDSTLIGHYNDIPQHYKKERYGGFYTQEDIKEIVTYAAQLNITIIPEIEMPGHAQAAVSAYPELGCTGNQVPVASKWGVFENIYCPNQKTMTFLKDVLTETMELFPSEYIHIGGDEAPKKQWKNCAHCQQLIKKHNLKDEAGLQSWFIKEIETFVNSKGKKIIGWDEILEGGLAPNATVMSWRGTEGAVTAAKQGNDVILTPTSHAYFDYYQDDSYEEPLAIGGFLPLKKVYSFNPIPHELSKEEATHVLGAQGNIWTEYMPTTDQVEYMLFPRVLAMSEVVWSGPTKNVEKDYPNFLARVESFIQRLDVLHVNYANHLYDLESAIVKKNDSLLYKLKTHTEGKEIRYTLNKQEEKVYDTPILIIEDATIKAQVYKDNKPVGRVLNDTITYHKGLKANIQLNVEPHPAYSAGGKDALINGISGSNTRYGDKEWLGFWGDDLEIVITFPEPTKVSGISTRFYNANGQWIYSPYKGQIKLVSKGNNEFKADIEYEINPDSDKVSFEFDVSEENLTEAYKIILTIPNYGIIPEGLQGSGNPAWTFIDEIVIR</sequence>
<evidence type="ECO:0000313" key="8">
    <source>
        <dbReference type="EMBL" id="MDT0555677.1"/>
    </source>
</evidence>
<evidence type="ECO:0000259" key="6">
    <source>
        <dbReference type="Pfam" id="PF00728"/>
    </source>
</evidence>
<evidence type="ECO:0000313" key="9">
    <source>
        <dbReference type="Proteomes" id="UP001254488"/>
    </source>
</evidence>
<evidence type="ECO:0000256" key="2">
    <source>
        <dbReference type="ARBA" id="ARBA00006285"/>
    </source>
</evidence>
<proteinExistence type="inferred from homology"/>
<protein>
    <recommendedName>
        <fullName evidence="3">beta-N-acetylhexosaminidase</fullName>
        <ecNumber evidence="3">3.2.1.52</ecNumber>
    </recommendedName>
</protein>
<keyword evidence="4" id="KW-0378">Hydrolase</keyword>
<dbReference type="InterPro" id="IPR015882">
    <property type="entry name" value="HEX_bac_N"/>
</dbReference>
<keyword evidence="9" id="KW-1185">Reference proteome</keyword>
<dbReference type="Pfam" id="PF00728">
    <property type="entry name" value="Glyco_hydro_20"/>
    <property type="match status" value="1"/>
</dbReference>
<dbReference type="InterPro" id="IPR026876">
    <property type="entry name" value="Fn3_assoc_repeat"/>
</dbReference>
<dbReference type="PANTHER" id="PTHR22600:SF57">
    <property type="entry name" value="BETA-N-ACETYLHEXOSAMINIDASE"/>
    <property type="match status" value="1"/>
</dbReference>
<reference evidence="8 9" key="1">
    <citation type="submission" date="2023-09" db="EMBL/GenBank/DDBJ databases">
        <authorList>
            <person name="Rey-Velasco X."/>
        </authorList>
    </citation>
    <scope>NUCLEOTIDE SEQUENCE [LARGE SCALE GENOMIC DNA]</scope>
    <source>
        <strain evidence="8 9">W242</strain>
    </source>
</reference>
<dbReference type="Gene3D" id="3.30.379.10">
    <property type="entry name" value="Chitobiase/beta-hexosaminidase domain 2-like"/>
    <property type="match status" value="1"/>
</dbReference>
<accession>A0ABU2YD38</accession>
<dbReference type="Pfam" id="PF02838">
    <property type="entry name" value="Glyco_hydro_20b"/>
    <property type="match status" value="1"/>
</dbReference>